<evidence type="ECO:0000313" key="2">
    <source>
        <dbReference type="Proteomes" id="UP001041814"/>
    </source>
</evidence>
<reference evidence="1" key="2">
    <citation type="journal article" date="2020" name="Microorganisms">
        <title>Osmotic Adaptation and Compatible Solute Biosynthesis of Phototrophic Bacteria as Revealed from Genome Analyses.</title>
        <authorList>
            <person name="Imhoff J.F."/>
            <person name="Rahn T."/>
            <person name="Kunzel S."/>
            <person name="Keller A."/>
            <person name="Neulinger S.C."/>
        </authorList>
    </citation>
    <scope>NUCLEOTIDE SEQUENCE</scope>
    <source>
        <strain evidence="1">IM 151</strain>
    </source>
</reference>
<gene>
    <name evidence="1" type="ORF">CKO43_20255</name>
</gene>
<sequence>MNDLIPLPPSFVAIYQPPGSQRPQLPLREIAERHDLCEDMAQMLAEPARTLPLALGITEADVLARMAGVAGADDTGLSPAEAVWVVRRLAEVLGWPDPGADQPARSGASASS</sequence>
<dbReference type="RefSeq" id="WP_200230718.1">
    <property type="nucleotide sequence ID" value="NZ_NRRT01000051.1"/>
</dbReference>
<accession>A0ABS1E2D2</accession>
<organism evidence="1 2">
    <name type="scientific">Rubrivivax gelatinosus</name>
    <name type="common">Rhodocyclus gelatinosus</name>
    <name type="synonym">Rhodopseudomonas gelatinosa</name>
    <dbReference type="NCBI Taxonomy" id="28068"/>
    <lineage>
        <taxon>Bacteria</taxon>
        <taxon>Pseudomonadati</taxon>
        <taxon>Pseudomonadota</taxon>
        <taxon>Betaproteobacteria</taxon>
        <taxon>Burkholderiales</taxon>
        <taxon>Sphaerotilaceae</taxon>
        <taxon>Rubrivivax</taxon>
    </lineage>
</organism>
<reference evidence="1" key="1">
    <citation type="submission" date="2017-08" db="EMBL/GenBank/DDBJ databases">
        <authorList>
            <person name="Imhoff J.F."/>
            <person name="Rahn T."/>
            <person name="Kuenzel S."/>
            <person name="Neulinger S.C."/>
        </authorList>
    </citation>
    <scope>NUCLEOTIDE SEQUENCE</scope>
    <source>
        <strain evidence="1">IM 151</strain>
    </source>
</reference>
<keyword evidence="2" id="KW-1185">Reference proteome</keyword>
<proteinExistence type="predicted"/>
<dbReference type="Proteomes" id="UP001041814">
    <property type="component" value="Unassembled WGS sequence"/>
</dbReference>
<dbReference type="EMBL" id="NRRU01000096">
    <property type="protein sequence ID" value="MBK1715095.1"/>
    <property type="molecule type" value="Genomic_DNA"/>
</dbReference>
<comment type="caution">
    <text evidence="1">The sequence shown here is derived from an EMBL/GenBank/DDBJ whole genome shotgun (WGS) entry which is preliminary data.</text>
</comment>
<protein>
    <submittedName>
        <fullName evidence="1">ATPase with chaperone activity</fullName>
    </submittedName>
</protein>
<name>A0ABS1E2D2_RUBGE</name>
<evidence type="ECO:0000313" key="1">
    <source>
        <dbReference type="EMBL" id="MBK1715095.1"/>
    </source>
</evidence>